<feature type="non-terminal residue" evidence="3">
    <location>
        <position position="1"/>
    </location>
</feature>
<feature type="region of interest" description="Disordered" evidence="1">
    <location>
        <begin position="60"/>
        <end position="85"/>
    </location>
</feature>
<comment type="caution">
    <text evidence="3">The sequence shown here is derived from an EMBL/GenBank/DDBJ whole genome shotgun (WGS) entry which is preliminary data.</text>
</comment>
<dbReference type="EMBL" id="CAJNIZ010000226">
    <property type="protein sequence ID" value="CAE7156326.1"/>
    <property type="molecule type" value="Genomic_DNA"/>
</dbReference>
<protein>
    <submittedName>
        <fullName evidence="3">Uncharacterized protein</fullName>
    </submittedName>
</protein>
<evidence type="ECO:0000256" key="1">
    <source>
        <dbReference type="SAM" id="MobiDB-lite"/>
    </source>
</evidence>
<gene>
    <name evidence="3" type="ORF">SPIL2461_LOCUS335</name>
</gene>
<reference evidence="3" key="1">
    <citation type="submission" date="2021-02" db="EMBL/GenBank/DDBJ databases">
        <authorList>
            <person name="Dougan E. K."/>
            <person name="Rhodes N."/>
            <person name="Thang M."/>
            <person name="Chan C."/>
        </authorList>
    </citation>
    <scope>NUCLEOTIDE SEQUENCE</scope>
</reference>
<dbReference type="OrthoDB" id="416365at2759"/>
<sequence>MAGCHYRVKLGSLFVALGLLLVAGRIKAFVGRAHISRTCCKARNFESELSVEEMLRLQRQRSLQKDSRNEGSLQTGESKEEQRVLTPEVLPRKPCWISSKPIAELPCVFAPQEEGVRELGSAIELKFWQSPYIRLWDYACKQTSGVVAVRYSRGSLSRSPHTFALWPAMPRE</sequence>
<evidence type="ECO:0000313" key="4">
    <source>
        <dbReference type="Proteomes" id="UP000649617"/>
    </source>
</evidence>
<accession>A0A812IR04</accession>
<organism evidence="3 4">
    <name type="scientific">Symbiodinium pilosum</name>
    <name type="common">Dinoflagellate</name>
    <dbReference type="NCBI Taxonomy" id="2952"/>
    <lineage>
        <taxon>Eukaryota</taxon>
        <taxon>Sar</taxon>
        <taxon>Alveolata</taxon>
        <taxon>Dinophyceae</taxon>
        <taxon>Suessiales</taxon>
        <taxon>Symbiodiniaceae</taxon>
        <taxon>Symbiodinium</taxon>
    </lineage>
</organism>
<feature type="signal peptide" evidence="2">
    <location>
        <begin position="1"/>
        <end position="28"/>
    </location>
</feature>
<dbReference type="Proteomes" id="UP000649617">
    <property type="component" value="Unassembled WGS sequence"/>
</dbReference>
<proteinExistence type="predicted"/>
<keyword evidence="2" id="KW-0732">Signal</keyword>
<dbReference type="AlphaFoldDB" id="A0A812IR04"/>
<name>A0A812IR04_SYMPI</name>
<feature type="chain" id="PRO_5032294165" evidence="2">
    <location>
        <begin position="29"/>
        <end position="172"/>
    </location>
</feature>
<evidence type="ECO:0000313" key="3">
    <source>
        <dbReference type="EMBL" id="CAE7156326.1"/>
    </source>
</evidence>
<evidence type="ECO:0000256" key="2">
    <source>
        <dbReference type="SAM" id="SignalP"/>
    </source>
</evidence>
<keyword evidence="4" id="KW-1185">Reference proteome</keyword>